<dbReference type="RefSeq" id="WP_048366054.1">
    <property type="nucleotide sequence ID" value="NZ_JYLF01000011.1"/>
</dbReference>
<name>A0A0J6IHY0_9PSED</name>
<proteinExistence type="predicted"/>
<evidence type="ECO:0000313" key="2">
    <source>
        <dbReference type="Proteomes" id="UP000036325"/>
    </source>
</evidence>
<comment type="caution">
    <text evidence="1">The sequence shown here is derived from an EMBL/GenBank/DDBJ whole genome shotgun (WGS) entry which is preliminary data.</text>
</comment>
<dbReference type="STRING" id="1608994.TU86_19975"/>
<dbReference type="PATRIC" id="fig|1608994.3.peg.153"/>
<gene>
    <name evidence="1" type="ORF">TU86_19975</name>
</gene>
<evidence type="ECO:0000313" key="1">
    <source>
        <dbReference type="EMBL" id="KMN11938.1"/>
    </source>
</evidence>
<dbReference type="Proteomes" id="UP000036325">
    <property type="component" value="Unassembled WGS sequence"/>
</dbReference>
<dbReference type="Pfam" id="PF14354">
    <property type="entry name" value="Lar_restr_allev"/>
    <property type="match status" value="1"/>
</dbReference>
<reference evidence="1 2" key="1">
    <citation type="submission" date="2015-02" db="EMBL/GenBank/DDBJ databases">
        <title>Pseudomonas helleri sp. nov. and Pseudomonas weihenstephanensis sp. nov., isolated from raw cows milk.</title>
        <authorList>
            <person name="von Neubeck M."/>
            <person name="Huptas C."/>
            <person name="Wenning M."/>
            <person name="Scherer S."/>
        </authorList>
    </citation>
    <scope>NUCLEOTIDE SEQUENCE [LARGE SCALE GENOMIC DNA]</scope>
    <source>
        <strain evidence="1 2">DSM 29166</strain>
    </source>
</reference>
<dbReference type="EMBL" id="JYLF01000011">
    <property type="protein sequence ID" value="KMN11938.1"/>
    <property type="molecule type" value="Genomic_DNA"/>
</dbReference>
<accession>A0A0J6IHY0</accession>
<dbReference type="OrthoDB" id="9204720at2"/>
<organism evidence="1 2">
    <name type="scientific">Pseudomonas weihenstephanensis</name>
    <dbReference type="NCBI Taxonomy" id="1608994"/>
    <lineage>
        <taxon>Bacteria</taxon>
        <taxon>Pseudomonadati</taxon>
        <taxon>Pseudomonadota</taxon>
        <taxon>Gammaproteobacteria</taxon>
        <taxon>Pseudomonadales</taxon>
        <taxon>Pseudomonadaceae</taxon>
        <taxon>Pseudomonas</taxon>
    </lineage>
</organism>
<protein>
    <submittedName>
        <fullName evidence="1">Uncharacterized protein</fullName>
    </submittedName>
</protein>
<sequence>MIEAIKMAPCPFCEGPPCVIAHDFMTGEIMAMDRPQTKHFDEAYSAHVWCHSCGAQGPLIDTCSLGTFEHIHDLRVADVMRIAVEHWNGRDSKARNCYDAGEGEGLNVWPRAAI</sequence>
<dbReference type="AlphaFoldDB" id="A0A0J6IHY0"/>